<reference evidence="8 9" key="1">
    <citation type="journal article" date="2019" name="Int. J. Syst. Evol. Microbiol.">
        <title>The Global Catalogue of Microorganisms (GCM) 10K type strain sequencing project: providing services to taxonomists for standard genome sequencing and annotation.</title>
        <authorList>
            <consortium name="The Broad Institute Genomics Platform"/>
            <consortium name="The Broad Institute Genome Sequencing Center for Infectious Disease"/>
            <person name="Wu L."/>
            <person name="Ma J."/>
        </authorList>
    </citation>
    <scope>NUCLEOTIDE SEQUENCE [LARGE SCALE GENOMIC DNA]</scope>
    <source>
        <strain evidence="8 9">JCM 15896</strain>
    </source>
</reference>
<feature type="domain" description="SSD" evidence="7">
    <location>
        <begin position="663"/>
        <end position="754"/>
    </location>
</feature>
<proteinExistence type="predicted"/>
<keyword evidence="2" id="KW-1003">Cell membrane</keyword>
<keyword evidence="4 6" id="KW-1133">Transmembrane helix</keyword>
<evidence type="ECO:0000256" key="1">
    <source>
        <dbReference type="ARBA" id="ARBA00004651"/>
    </source>
</evidence>
<dbReference type="RefSeq" id="WP_343860623.1">
    <property type="nucleotide sequence ID" value="NZ_BAAAFD010000007.1"/>
</dbReference>
<dbReference type="PANTHER" id="PTHR33406:SF13">
    <property type="entry name" value="MEMBRANE PROTEIN YDFJ"/>
    <property type="match status" value="1"/>
</dbReference>
<feature type="transmembrane region" description="Helical" evidence="6">
    <location>
        <begin position="603"/>
        <end position="625"/>
    </location>
</feature>
<accession>A0ABN1LMJ7</accession>
<keyword evidence="9" id="KW-1185">Reference proteome</keyword>
<dbReference type="EMBL" id="BAAAFD010000007">
    <property type="protein sequence ID" value="GAA0857982.1"/>
    <property type="molecule type" value="Genomic_DNA"/>
</dbReference>
<evidence type="ECO:0000256" key="4">
    <source>
        <dbReference type="ARBA" id="ARBA00022989"/>
    </source>
</evidence>
<comment type="subcellular location">
    <subcellularLocation>
        <location evidence="1">Cell membrane</location>
        <topology evidence="1">Multi-pass membrane protein</topology>
    </subcellularLocation>
</comment>
<dbReference type="PROSITE" id="PS50156">
    <property type="entry name" value="SSD"/>
    <property type="match status" value="2"/>
</dbReference>
<evidence type="ECO:0000256" key="6">
    <source>
        <dbReference type="SAM" id="Phobius"/>
    </source>
</evidence>
<feature type="domain" description="SSD" evidence="7">
    <location>
        <begin position="247"/>
        <end position="372"/>
    </location>
</feature>
<feature type="transmembrane region" description="Helical" evidence="6">
    <location>
        <begin position="322"/>
        <end position="338"/>
    </location>
</feature>
<sequence length="773" mass="85465">MRQFWLDTILHKPWFVILLMLVVVLSLGSGAQFLKFNGDYKVFFEEDNPQRVAFETMQATFSKNESANILVVPKQKSIFNPKTLKLITDITEDAWQTPLSTRVDSVTNFQHTWAEQDDMIVEQLIYDADDIDQRVVERVKQVALSEPNLKDRLVDEQGRVALIAITLNMPDGDKTEATAKVVNSIRELTDKYRQIYPDHEFFHTGIVFMNAAFEHEAKTDAATLVPLMFGVIILVLWILLRSFVGTFATLLVVILSIVASMGVGGWTGFDLTTATVNVPTLVMTLAVADSVHVIASLLYELKKGSSKLQAIEASMQLNLKPIFITSATTAIGFLTLNFSDVPALADLGTLTAIGVMIAFVLSVTLLPSLLVIMPIKVKPQTTTQSDSFVRVGEWVIAHHKRILPFSLIIAVAAIGASTLNKINDVPVEYFHKSAEFKIAADTQRDLLSGMTTVDFGIFTDLDSGINQPKVLKQIHEFSLWLKSLPEVDHVASITDIFLRLNMNMHGDDPSYYRLPENQELAAQFLLLYEMSLPFNLDLNNQLNIDKSGTRISVTMQNLGSKEVTEFEQQAYQWIAQNAPDLRMTAGSQNLMFAHIGEANMNSLLNGTLLALVLISLILVFALGSWRMGGISLIPNLLPAGIGFGIWGIYSGEINMGLSVVLSMALGIIVDDTVHFLSKYQYARQQGNTAEDAVRYAFRSVGKALWITTVVLTLGFAVLTLSSFALNSDMGLLTGIIIVVALAVDFLFLPAFLLVFDKHTPSGDVIHEKTHSAL</sequence>
<organism evidence="8 9">
    <name type="scientific">Aliiglaciecola litoralis</name>
    <dbReference type="NCBI Taxonomy" id="582857"/>
    <lineage>
        <taxon>Bacteria</taxon>
        <taxon>Pseudomonadati</taxon>
        <taxon>Pseudomonadota</taxon>
        <taxon>Gammaproteobacteria</taxon>
        <taxon>Alteromonadales</taxon>
        <taxon>Alteromonadaceae</taxon>
        <taxon>Aliiglaciecola</taxon>
    </lineage>
</organism>
<dbReference type="Pfam" id="PF03176">
    <property type="entry name" value="MMPL"/>
    <property type="match status" value="2"/>
</dbReference>
<evidence type="ECO:0000256" key="3">
    <source>
        <dbReference type="ARBA" id="ARBA00022692"/>
    </source>
</evidence>
<feature type="transmembrane region" description="Helical" evidence="6">
    <location>
        <begin position="703"/>
        <end position="725"/>
    </location>
</feature>
<evidence type="ECO:0000256" key="2">
    <source>
        <dbReference type="ARBA" id="ARBA00022475"/>
    </source>
</evidence>
<feature type="transmembrane region" description="Helical" evidence="6">
    <location>
        <begin position="281"/>
        <end position="301"/>
    </location>
</feature>
<feature type="transmembrane region" description="Helical" evidence="6">
    <location>
        <begin position="350"/>
        <end position="372"/>
    </location>
</feature>
<dbReference type="Proteomes" id="UP001500359">
    <property type="component" value="Unassembled WGS sequence"/>
</dbReference>
<evidence type="ECO:0000313" key="8">
    <source>
        <dbReference type="EMBL" id="GAA0857982.1"/>
    </source>
</evidence>
<dbReference type="Gene3D" id="1.20.1640.10">
    <property type="entry name" value="Multidrug efflux transporter AcrB transmembrane domain"/>
    <property type="match status" value="2"/>
</dbReference>
<evidence type="ECO:0000313" key="9">
    <source>
        <dbReference type="Proteomes" id="UP001500359"/>
    </source>
</evidence>
<dbReference type="InterPro" id="IPR004869">
    <property type="entry name" value="MMPL_dom"/>
</dbReference>
<dbReference type="InterPro" id="IPR000731">
    <property type="entry name" value="SSD"/>
</dbReference>
<keyword evidence="3 6" id="KW-0812">Transmembrane</keyword>
<protein>
    <submittedName>
        <fullName evidence="8">MMPL family transporter</fullName>
    </submittedName>
</protein>
<dbReference type="SUPFAM" id="SSF82866">
    <property type="entry name" value="Multidrug efflux transporter AcrB transmembrane domain"/>
    <property type="match status" value="2"/>
</dbReference>
<dbReference type="PANTHER" id="PTHR33406">
    <property type="entry name" value="MEMBRANE PROTEIN MJ1562-RELATED"/>
    <property type="match status" value="1"/>
</dbReference>
<dbReference type="InterPro" id="IPR050545">
    <property type="entry name" value="Mycobact_MmpL"/>
</dbReference>
<feature type="transmembrane region" description="Helical" evidence="6">
    <location>
        <begin position="655"/>
        <end position="676"/>
    </location>
</feature>
<feature type="transmembrane region" description="Helical" evidence="6">
    <location>
        <begin position="247"/>
        <end position="269"/>
    </location>
</feature>
<evidence type="ECO:0000259" key="7">
    <source>
        <dbReference type="PROSITE" id="PS50156"/>
    </source>
</evidence>
<comment type="caution">
    <text evidence="8">The sequence shown here is derived from an EMBL/GenBank/DDBJ whole genome shotgun (WGS) entry which is preliminary data.</text>
</comment>
<evidence type="ECO:0000256" key="5">
    <source>
        <dbReference type="ARBA" id="ARBA00023136"/>
    </source>
</evidence>
<feature type="transmembrane region" description="Helical" evidence="6">
    <location>
        <begin position="632"/>
        <end position="649"/>
    </location>
</feature>
<feature type="transmembrane region" description="Helical" evidence="6">
    <location>
        <begin position="731"/>
        <end position="755"/>
    </location>
</feature>
<feature type="transmembrane region" description="Helical" evidence="6">
    <location>
        <begin position="221"/>
        <end position="240"/>
    </location>
</feature>
<keyword evidence="5 6" id="KW-0472">Membrane</keyword>
<gene>
    <name evidence="8" type="ORF">GCM10009114_25880</name>
</gene>
<name>A0ABN1LMJ7_9ALTE</name>